<sequence length="136" mass="14778">MEMWCDGAEDRGDGAGATGGSEEEKEGFIRVSQEAGEGRDFITGINESGATRCGGGGLSAVFRCGLFGDGDVWLVLERRGGIGRREGGDWEFSATVAENNGERRTKMGVKVRQRLWRVYGAAVAIGEDRDEEKERR</sequence>
<feature type="region of interest" description="Disordered" evidence="1">
    <location>
        <begin position="1"/>
        <end position="26"/>
    </location>
</feature>
<dbReference type="Proteomes" id="UP000823775">
    <property type="component" value="Unassembled WGS sequence"/>
</dbReference>
<organism evidence="2 3">
    <name type="scientific">Datura stramonium</name>
    <name type="common">Jimsonweed</name>
    <name type="synonym">Common thornapple</name>
    <dbReference type="NCBI Taxonomy" id="4076"/>
    <lineage>
        <taxon>Eukaryota</taxon>
        <taxon>Viridiplantae</taxon>
        <taxon>Streptophyta</taxon>
        <taxon>Embryophyta</taxon>
        <taxon>Tracheophyta</taxon>
        <taxon>Spermatophyta</taxon>
        <taxon>Magnoliopsida</taxon>
        <taxon>eudicotyledons</taxon>
        <taxon>Gunneridae</taxon>
        <taxon>Pentapetalae</taxon>
        <taxon>asterids</taxon>
        <taxon>lamiids</taxon>
        <taxon>Solanales</taxon>
        <taxon>Solanaceae</taxon>
        <taxon>Solanoideae</taxon>
        <taxon>Datureae</taxon>
        <taxon>Datura</taxon>
    </lineage>
</organism>
<protein>
    <submittedName>
        <fullName evidence="2">Uncharacterized protein</fullName>
    </submittedName>
</protein>
<evidence type="ECO:0000313" key="2">
    <source>
        <dbReference type="EMBL" id="MCD7471239.1"/>
    </source>
</evidence>
<comment type="caution">
    <text evidence="2">The sequence shown here is derived from an EMBL/GenBank/DDBJ whole genome shotgun (WGS) entry which is preliminary data.</text>
</comment>
<dbReference type="EMBL" id="JACEIK010001659">
    <property type="protein sequence ID" value="MCD7471239.1"/>
    <property type="molecule type" value="Genomic_DNA"/>
</dbReference>
<keyword evidence="3" id="KW-1185">Reference proteome</keyword>
<gene>
    <name evidence="2" type="ORF">HAX54_011557</name>
</gene>
<accession>A0ABS8TI99</accession>
<reference evidence="2 3" key="1">
    <citation type="journal article" date="2021" name="BMC Genomics">
        <title>Datura genome reveals duplications of psychoactive alkaloid biosynthetic genes and high mutation rate following tissue culture.</title>
        <authorList>
            <person name="Rajewski A."/>
            <person name="Carter-House D."/>
            <person name="Stajich J."/>
            <person name="Litt A."/>
        </authorList>
    </citation>
    <scope>NUCLEOTIDE SEQUENCE [LARGE SCALE GENOMIC DNA]</scope>
    <source>
        <strain evidence="2">AR-01</strain>
    </source>
</reference>
<evidence type="ECO:0000313" key="3">
    <source>
        <dbReference type="Proteomes" id="UP000823775"/>
    </source>
</evidence>
<proteinExistence type="predicted"/>
<name>A0ABS8TI99_DATST</name>
<evidence type="ECO:0000256" key="1">
    <source>
        <dbReference type="SAM" id="MobiDB-lite"/>
    </source>
</evidence>